<reference evidence="1" key="1">
    <citation type="submission" date="2020-08" db="EMBL/GenBank/DDBJ databases">
        <title>Genome public.</title>
        <authorList>
            <person name="Liu C."/>
            <person name="Sun Q."/>
        </authorList>
    </citation>
    <scope>NUCLEOTIDE SEQUENCE</scope>
    <source>
        <strain evidence="1">NSJ-50</strain>
    </source>
</reference>
<dbReference type="EMBL" id="JACRTE010000030">
    <property type="protein sequence ID" value="MBC8597431.1"/>
    <property type="molecule type" value="Genomic_DNA"/>
</dbReference>
<dbReference type="Proteomes" id="UP000647416">
    <property type="component" value="Unassembled WGS sequence"/>
</dbReference>
<dbReference type="AlphaFoldDB" id="A0A926F9Y6"/>
<proteinExistence type="predicted"/>
<accession>A0A926F9Y6</accession>
<evidence type="ECO:0000313" key="2">
    <source>
        <dbReference type="Proteomes" id="UP000647416"/>
    </source>
</evidence>
<protein>
    <recommendedName>
        <fullName evidence="3">Plasmid mobilization relaxosome protein MobC</fullName>
    </recommendedName>
</protein>
<organism evidence="1 2">
    <name type="scientific">Qingrenia yutianensis</name>
    <dbReference type="NCBI Taxonomy" id="2763676"/>
    <lineage>
        <taxon>Bacteria</taxon>
        <taxon>Bacillati</taxon>
        <taxon>Bacillota</taxon>
        <taxon>Clostridia</taxon>
        <taxon>Eubacteriales</taxon>
        <taxon>Oscillospiraceae</taxon>
        <taxon>Qingrenia</taxon>
    </lineage>
</organism>
<dbReference type="RefSeq" id="WP_262432705.1">
    <property type="nucleotide sequence ID" value="NZ_JACRTE010000030.1"/>
</dbReference>
<name>A0A926F9Y6_9FIRM</name>
<evidence type="ECO:0008006" key="3">
    <source>
        <dbReference type="Google" id="ProtNLM"/>
    </source>
</evidence>
<keyword evidence="2" id="KW-1185">Reference proteome</keyword>
<gene>
    <name evidence="1" type="ORF">H8706_11235</name>
</gene>
<dbReference type="Pfam" id="PF21983">
    <property type="entry name" value="NikA-like"/>
    <property type="match status" value="1"/>
</dbReference>
<comment type="caution">
    <text evidence="1">The sequence shown here is derived from an EMBL/GenBank/DDBJ whole genome shotgun (WGS) entry which is preliminary data.</text>
</comment>
<evidence type="ECO:0000313" key="1">
    <source>
        <dbReference type="EMBL" id="MBC8597431.1"/>
    </source>
</evidence>
<sequence>MRKRTRTFSSRLSNEEYENLNRAITKCNMTKSAFMRMIAKQYLPKERPPDGYDEIMSELMEIGNNLYRIANIGSADMKELSEQAKRLDKVILKINEIFTVPEKMRLGDEKWLQQRFGI</sequence>
<dbReference type="InterPro" id="IPR053842">
    <property type="entry name" value="NikA-like"/>
</dbReference>